<keyword evidence="1" id="KW-0812">Transmembrane</keyword>
<dbReference type="RefSeq" id="WP_405336154.1">
    <property type="nucleotide sequence ID" value="NZ_JBANFI010000001.1"/>
</dbReference>
<organism evidence="2 3">
    <name type="scientific">Marinospirillum alkalitolerans</name>
    <dbReference type="NCBI Taxonomy" id="3123374"/>
    <lineage>
        <taxon>Bacteria</taxon>
        <taxon>Pseudomonadati</taxon>
        <taxon>Pseudomonadota</taxon>
        <taxon>Gammaproteobacteria</taxon>
        <taxon>Oceanospirillales</taxon>
        <taxon>Oceanospirillaceae</taxon>
        <taxon>Marinospirillum</taxon>
    </lineage>
</organism>
<accession>A0ABW8PUI8</accession>
<protein>
    <submittedName>
        <fullName evidence="2">YcxB family protein</fullName>
    </submittedName>
</protein>
<keyword evidence="1" id="KW-1133">Transmembrane helix</keyword>
<dbReference type="Proteomes" id="UP001621714">
    <property type="component" value="Unassembled WGS sequence"/>
</dbReference>
<keyword evidence="1" id="KW-0472">Membrane</keyword>
<evidence type="ECO:0000313" key="2">
    <source>
        <dbReference type="EMBL" id="MFK7159579.1"/>
    </source>
</evidence>
<comment type="caution">
    <text evidence="2">The sequence shown here is derived from an EMBL/GenBank/DDBJ whole genome shotgun (WGS) entry which is preliminary data.</text>
</comment>
<keyword evidence="3" id="KW-1185">Reference proteome</keyword>
<proteinExistence type="predicted"/>
<gene>
    <name evidence="2" type="ORF">V6U78_00820</name>
</gene>
<dbReference type="EMBL" id="JBANFI010000001">
    <property type="protein sequence ID" value="MFK7159579.1"/>
    <property type="molecule type" value="Genomic_DNA"/>
</dbReference>
<feature type="transmembrane region" description="Helical" evidence="1">
    <location>
        <begin position="57"/>
        <end position="80"/>
    </location>
</feature>
<name>A0ABW8PUI8_9GAMM</name>
<evidence type="ECO:0000313" key="3">
    <source>
        <dbReference type="Proteomes" id="UP001621714"/>
    </source>
</evidence>
<sequence>MMRVDYAWTEPQFVRQALYDYEVGPRRQRQRLLLGLTLVTVLGLILINMSYRGFSFSIWDLVLIAAVLCWYTLRGTLLTWSLGRAYRRSGIDGVKLAYEVDESGVKLKVNQAAEQSWPWSQMKRVVRTREGFLLYPGPMWLPLRHFPEDVNPDEFAALLQRKVVDYQDHSQHQLKLKDDF</sequence>
<reference evidence="2 3" key="1">
    <citation type="submission" date="2024-02" db="EMBL/GenBank/DDBJ databases">
        <title>Marinospirillum sp. MEB 164 isolated from Lonar lake sediment.</title>
        <authorList>
            <person name="Joshi A."/>
            <person name="Thite S."/>
        </authorList>
    </citation>
    <scope>NUCLEOTIDE SEQUENCE [LARGE SCALE GENOMIC DNA]</scope>
    <source>
        <strain evidence="2 3">MEB164</strain>
    </source>
</reference>
<feature type="transmembrane region" description="Helical" evidence="1">
    <location>
        <begin position="32"/>
        <end position="51"/>
    </location>
</feature>
<evidence type="ECO:0000256" key="1">
    <source>
        <dbReference type="SAM" id="Phobius"/>
    </source>
</evidence>